<accession>A0ABW1WWU7</accession>
<name>A0ABW1WWU7_9HYPH</name>
<evidence type="ECO:0000313" key="2">
    <source>
        <dbReference type="EMBL" id="MFC6391922.1"/>
    </source>
</evidence>
<dbReference type="RefSeq" id="WP_192284785.1">
    <property type="nucleotide sequence ID" value="NZ_JBHSTT010000086.1"/>
</dbReference>
<feature type="domain" description="DUF6883" evidence="1">
    <location>
        <begin position="11"/>
        <end position="111"/>
    </location>
</feature>
<comment type="caution">
    <text evidence="2">The sequence shown here is derived from an EMBL/GenBank/DDBJ whole genome shotgun (WGS) entry which is preliminary data.</text>
</comment>
<dbReference type="EMBL" id="JBHSTT010000086">
    <property type="protein sequence ID" value="MFC6391922.1"/>
    <property type="molecule type" value="Genomic_DNA"/>
</dbReference>
<evidence type="ECO:0000259" key="1">
    <source>
        <dbReference type="Pfam" id="PF21814"/>
    </source>
</evidence>
<dbReference type="InterPro" id="IPR049250">
    <property type="entry name" value="DUF6883"/>
</dbReference>
<organism evidence="2 3">
    <name type="scientific">Methylorubrum zatmanii</name>
    <dbReference type="NCBI Taxonomy" id="29429"/>
    <lineage>
        <taxon>Bacteria</taxon>
        <taxon>Pseudomonadati</taxon>
        <taxon>Pseudomonadota</taxon>
        <taxon>Alphaproteobacteria</taxon>
        <taxon>Hyphomicrobiales</taxon>
        <taxon>Methylobacteriaceae</taxon>
        <taxon>Methylorubrum</taxon>
    </lineage>
</organism>
<dbReference type="Pfam" id="PF21814">
    <property type="entry name" value="DUF6883"/>
    <property type="match status" value="1"/>
</dbReference>
<sequence length="115" mass="12676">MKTFGGRGPLRVPRDKIVHSLLNADHPKGGPKARFFLSFGFDPAMPGVMAGALIEHFNQNPGVLLPETPTAGERMVVEGPLNAPDSRHPHVHSVWQRDEDPMAWRLVTAVPLVKR</sequence>
<proteinExistence type="predicted"/>
<evidence type="ECO:0000313" key="3">
    <source>
        <dbReference type="Proteomes" id="UP001596237"/>
    </source>
</evidence>
<protein>
    <submittedName>
        <fullName evidence="2">DUF6883 domain-containing protein</fullName>
    </submittedName>
</protein>
<dbReference type="Proteomes" id="UP001596237">
    <property type="component" value="Unassembled WGS sequence"/>
</dbReference>
<gene>
    <name evidence="2" type="ORF">ACFQDP_21680</name>
</gene>
<reference evidence="3" key="1">
    <citation type="journal article" date="2019" name="Int. J. Syst. Evol. Microbiol.">
        <title>The Global Catalogue of Microorganisms (GCM) 10K type strain sequencing project: providing services to taxonomists for standard genome sequencing and annotation.</title>
        <authorList>
            <consortium name="The Broad Institute Genomics Platform"/>
            <consortium name="The Broad Institute Genome Sequencing Center for Infectious Disease"/>
            <person name="Wu L."/>
            <person name="Ma J."/>
        </authorList>
    </citation>
    <scope>NUCLEOTIDE SEQUENCE [LARGE SCALE GENOMIC DNA]</scope>
    <source>
        <strain evidence="3">CCUG 36916</strain>
    </source>
</reference>
<keyword evidence="3" id="KW-1185">Reference proteome</keyword>